<organism evidence="1 2">
    <name type="scientific">Amborella trichopoda</name>
    <dbReference type="NCBI Taxonomy" id="13333"/>
    <lineage>
        <taxon>Eukaryota</taxon>
        <taxon>Viridiplantae</taxon>
        <taxon>Streptophyta</taxon>
        <taxon>Embryophyta</taxon>
        <taxon>Tracheophyta</taxon>
        <taxon>Spermatophyta</taxon>
        <taxon>Magnoliopsida</taxon>
        <taxon>Amborellales</taxon>
        <taxon>Amborellaceae</taxon>
        <taxon>Amborella</taxon>
    </lineage>
</organism>
<dbReference type="eggNOG" id="ENOG502QU9N">
    <property type="taxonomic scope" value="Eukaryota"/>
</dbReference>
<dbReference type="Pfam" id="PF07082">
    <property type="entry name" value="DUF1350"/>
    <property type="match status" value="2"/>
</dbReference>
<protein>
    <submittedName>
        <fullName evidence="1">Uncharacterized protein</fullName>
    </submittedName>
</protein>
<dbReference type="AlphaFoldDB" id="W1PCS1"/>
<dbReference type="Proteomes" id="UP000017836">
    <property type="component" value="Unassembled WGS sequence"/>
</dbReference>
<keyword evidence="2" id="KW-1185">Reference proteome</keyword>
<dbReference type="InterPro" id="IPR029058">
    <property type="entry name" value="AB_hydrolase_fold"/>
</dbReference>
<proteinExistence type="predicted"/>
<dbReference type="STRING" id="13333.W1PCS1"/>
<evidence type="ECO:0000313" key="2">
    <source>
        <dbReference type="Proteomes" id="UP000017836"/>
    </source>
</evidence>
<dbReference type="ESTHER" id="ambtc-w1pcs1">
    <property type="family name" value="Duf_1350"/>
</dbReference>
<evidence type="ECO:0000313" key="1">
    <source>
        <dbReference type="EMBL" id="ERN05509.1"/>
    </source>
</evidence>
<dbReference type="Gramene" id="ERN05509">
    <property type="protein sequence ID" value="ERN05509"/>
    <property type="gene ID" value="AMTR_s00007p00259840"/>
</dbReference>
<sequence>MQSLCIGCPTLAKHRASVKNMRKTFISNVYNADREIYNEKGYRRLGQCLVISPSNGRKPQAIIKFLGGAFIGAIPEVTYSHLIDLLAKEGFLIIAVPYNVTFDHEEAAKEVYDKFNACMDMLLSSGLSHAGLLVDDILQLPVYSVGHSNGALLQLLAGSYFGEKIPKANAIISFNNKEASEAVPYFEQLGPVATQLAPILEASPVYAMARNTSDNAFKTVLDVAGPMLQQFDQEAIGSVTKFIDQLPSVMSQVNQGVSEFKPTPLENRDFIKCSYNVRRTLLVKFNFDAIDETDVIEEILKPRIAAIGGKLEKVTLNGIHITPCAQDIKWKVGDLYTPADALAQGLKAASLNDTRMLVRTISDWFKNLGEP</sequence>
<reference evidence="2" key="1">
    <citation type="journal article" date="2013" name="Science">
        <title>The Amborella genome and the evolution of flowering plants.</title>
        <authorList>
            <consortium name="Amborella Genome Project"/>
        </authorList>
    </citation>
    <scope>NUCLEOTIDE SEQUENCE [LARGE SCALE GENOMIC DNA]</scope>
</reference>
<dbReference type="HOGENOM" id="CLU_047079_0_0_1"/>
<dbReference type="InterPro" id="IPR010765">
    <property type="entry name" value="DUF1350"/>
</dbReference>
<dbReference type="PANTHER" id="PTHR34127:SF3">
    <property type="entry name" value="INITIATION FACTOR 4F SUBUNIT (DUF1350)"/>
    <property type="match status" value="1"/>
</dbReference>
<dbReference type="PANTHER" id="PTHR34127">
    <property type="entry name" value="OS04G0405600 PROTEIN"/>
    <property type="match status" value="1"/>
</dbReference>
<accession>W1PCS1</accession>
<dbReference type="SUPFAM" id="SSF53474">
    <property type="entry name" value="alpha/beta-Hydrolases"/>
    <property type="match status" value="1"/>
</dbReference>
<dbReference type="OMA" id="VYDQEAM"/>
<dbReference type="EMBL" id="KI394011">
    <property type="protein sequence ID" value="ERN05509.1"/>
    <property type="molecule type" value="Genomic_DNA"/>
</dbReference>
<gene>
    <name evidence="1" type="ORF">AMTR_s00007p00259840</name>
</gene>
<name>W1PCS1_AMBTC</name>
<dbReference type="Gene3D" id="3.40.50.1820">
    <property type="entry name" value="alpha/beta hydrolase"/>
    <property type="match status" value="1"/>
</dbReference>